<feature type="region of interest" description="Disordered" evidence="1">
    <location>
        <begin position="185"/>
        <end position="212"/>
    </location>
</feature>
<evidence type="ECO:0000313" key="3">
    <source>
        <dbReference type="EMBL" id="KPU75911.1"/>
    </source>
</evidence>
<evidence type="ECO:0000256" key="2">
    <source>
        <dbReference type="SAM" id="SignalP"/>
    </source>
</evidence>
<name>A0A0P9BWM9_DROAN</name>
<dbReference type="AlphaFoldDB" id="A0A0P9BWM9"/>
<feature type="signal peptide" evidence="2">
    <location>
        <begin position="1"/>
        <end position="24"/>
    </location>
</feature>
<dbReference type="OrthoDB" id="8069881at2759"/>
<protein>
    <recommendedName>
        <fullName evidence="5">DUF4766 domain-containing protein</fullName>
    </recommendedName>
</protein>
<keyword evidence="4" id="KW-1185">Reference proteome</keyword>
<feature type="compositionally biased region" description="Low complexity" evidence="1">
    <location>
        <begin position="147"/>
        <end position="161"/>
    </location>
</feature>
<evidence type="ECO:0000313" key="4">
    <source>
        <dbReference type="Proteomes" id="UP000007801"/>
    </source>
</evidence>
<dbReference type="EMBL" id="CH902619">
    <property type="protein sequence ID" value="KPU75911.1"/>
    <property type="molecule type" value="Genomic_DNA"/>
</dbReference>
<gene>
    <name evidence="3" type="primary">Dana\GF12195</name>
    <name evidence="3" type="synonym">dana_GLEANR_12203</name>
    <name evidence="3" type="ORF">GF12195</name>
</gene>
<dbReference type="eggNOG" id="ENOG502TDKP">
    <property type="taxonomic scope" value="Eukaryota"/>
</dbReference>
<reference evidence="3 4" key="1">
    <citation type="journal article" date="2007" name="Nature">
        <title>Evolution of genes and genomes on the Drosophila phylogeny.</title>
        <authorList>
            <consortium name="Drosophila 12 Genomes Consortium"/>
            <person name="Clark A.G."/>
            <person name="Eisen M.B."/>
            <person name="Smith D.R."/>
            <person name="Bergman C.M."/>
            <person name="Oliver B."/>
            <person name="Markow T.A."/>
            <person name="Kaufman T.C."/>
            <person name="Kellis M."/>
            <person name="Gelbart W."/>
            <person name="Iyer V.N."/>
            <person name="Pollard D.A."/>
            <person name="Sackton T.B."/>
            <person name="Larracuente A.M."/>
            <person name="Singh N.D."/>
            <person name="Abad J.P."/>
            <person name="Abt D.N."/>
            <person name="Adryan B."/>
            <person name="Aguade M."/>
            <person name="Akashi H."/>
            <person name="Anderson W.W."/>
            <person name="Aquadro C.F."/>
            <person name="Ardell D.H."/>
            <person name="Arguello R."/>
            <person name="Artieri C.G."/>
            <person name="Barbash D.A."/>
            <person name="Barker D."/>
            <person name="Barsanti P."/>
            <person name="Batterham P."/>
            <person name="Batzoglou S."/>
            <person name="Begun D."/>
            <person name="Bhutkar A."/>
            <person name="Blanco E."/>
            <person name="Bosak S.A."/>
            <person name="Bradley R.K."/>
            <person name="Brand A.D."/>
            <person name="Brent M.R."/>
            <person name="Brooks A.N."/>
            <person name="Brown R.H."/>
            <person name="Butlin R.K."/>
            <person name="Caggese C."/>
            <person name="Calvi B.R."/>
            <person name="Bernardo de Carvalho A."/>
            <person name="Caspi A."/>
            <person name="Castrezana S."/>
            <person name="Celniker S.E."/>
            <person name="Chang J.L."/>
            <person name="Chapple C."/>
            <person name="Chatterji S."/>
            <person name="Chinwalla A."/>
            <person name="Civetta A."/>
            <person name="Clifton S.W."/>
            <person name="Comeron J.M."/>
            <person name="Costello J.C."/>
            <person name="Coyne J.A."/>
            <person name="Daub J."/>
            <person name="David R.G."/>
            <person name="Delcher A.L."/>
            <person name="Delehaunty K."/>
            <person name="Do C.B."/>
            <person name="Ebling H."/>
            <person name="Edwards K."/>
            <person name="Eickbush T."/>
            <person name="Evans J.D."/>
            <person name="Filipski A."/>
            <person name="Findeiss S."/>
            <person name="Freyhult E."/>
            <person name="Fulton L."/>
            <person name="Fulton R."/>
            <person name="Garcia A.C."/>
            <person name="Gardiner A."/>
            <person name="Garfield D.A."/>
            <person name="Garvin B.E."/>
            <person name="Gibson G."/>
            <person name="Gilbert D."/>
            <person name="Gnerre S."/>
            <person name="Godfrey J."/>
            <person name="Good R."/>
            <person name="Gotea V."/>
            <person name="Gravely B."/>
            <person name="Greenberg A.J."/>
            <person name="Griffiths-Jones S."/>
            <person name="Gross S."/>
            <person name="Guigo R."/>
            <person name="Gustafson E.A."/>
            <person name="Haerty W."/>
            <person name="Hahn M.W."/>
            <person name="Halligan D.L."/>
            <person name="Halpern A.L."/>
            <person name="Halter G.M."/>
            <person name="Han M.V."/>
            <person name="Heger A."/>
            <person name="Hillier L."/>
            <person name="Hinrichs A.S."/>
            <person name="Holmes I."/>
            <person name="Hoskins R.A."/>
            <person name="Hubisz M.J."/>
            <person name="Hultmark D."/>
            <person name="Huntley M.A."/>
            <person name="Jaffe D.B."/>
            <person name="Jagadeeshan S."/>
            <person name="Jeck W.R."/>
            <person name="Johnson J."/>
            <person name="Jones C.D."/>
            <person name="Jordan W.C."/>
            <person name="Karpen G.H."/>
            <person name="Kataoka E."/>
            <person name="Keightley P.D."/>
            <person name="Kheradpour P."/>
            <person name="Kirkness E.F."/>
            <person name="Koerich L.B."/>
            <person name="Kristiansen K."/>
            <person name="Kudrna D."/>
            <person name="Kulathinal R.J."/>
            <person name="Kumar S."/>
            <person name="Kwok R."/>
            <person name="Lander E."/>
            <person name="Langley C.H."/>
            <person name="Lapoint R."/>
            <person name="Lazzaro B.P."/>
            <person name="Lee S.J."/>
            <person name="Levesque L."/>
            <person name="Li R."/>
            <person name="Lin C.F."/>
            <person name="Lin M.F."/>
            <person name="Lindblad-Toh K."/>
            <person name="Llopart A."/>
            <person name="Long M."/>
            <person name="Low L."/>
            <person name="Lozovsky E."/>
            <person name="Lu J."/>
            <person name="Luo M."/>
            <person name="Machado C.A."/>
            <person name="Makalowski W."/>
            <person name="Marzo M."/>
            <person name="Matsuda M."/>
            <person name="Matzkin L."/>
            <person name="McAllister B."/>
            <person name="McBride C.S."/>
            <person name="McKernan B."/>
            <person name="McKernan K."/>
            <person name="Mendez-Lago M."/>
            <person name="Minx P."/>
            <person name="Mollenhauer M.U."/>
            <person name="Montooth K."/>
            <person name="Mount S.M."/>
            <person name="Mu X."/>
            <person name="Myers E."/>
            <person name="Negre B."/>
            <person name="Newfeld S."/>
            <person name="Nielsen R."/>
            <person name="Noor M.A."/>
            <person name="O'Grady P."/>
            <person name="Pachter L."/>
            <person name="Papaceit M."/>
            <person name="Parisi M.J."/>
            <person name="Parisi M."/>
            <person name="Parts L."/>
            <person name="Pedersen J.S."/>
            <person name="Pesole G."/>
            <person name="Phillippy A.M."/>
            <person name="Ponting C.P."/>
            <person name="Pop M."/>
            <person name="Porcelli D."/>
            <person name="Powell J.R."/>
            <person name="Prohaska S."/>
            <person name="Pruitt K."/>
            <person name="Puig M."/>
            <person name="Quesneville H."/>
            <person name="Ram K.R."/>
            <person name="Rand D."/>
            <person name="Rasmussen M.D."/>
            <person name="Reed L.K."/>
            <person name="Reenan R."/>
            <person name="Reily A."/>
            <person name="Remington K.A."/>
            <person name="Rieger T.T."/>
            <person name="Ritchie M.G."/>
            <person name="Robin C."/>
            <person name="Rogers Y.H."/>
            <person name="Rohde C."/>
            <person name="Rozas J."/>
            <person name="Rubenfield M.J."/>
            <person name="Ruiz A."/>
            <person name="Russo S."/>
            <person name="Salzberg S.L."/>
            <person name="Sanchez-Gracia A."/>
            <person name="Saranga D.J."/>
            <person name="Sato H."/>
            <person name="Schaeffer S.W."/>
            <person name="Schatz M.C."/>
            <person name="Schlenke T."/>
            <person name="Schwartz R."/>
            <person name="Segarra C."/>
            <person name="Singh R.S."/>
            <person name="Sirot L."/>
            <person name="Sirota M."/>
            <person name="Sisneros N.B."/>
            <person name="Smith C.D."/>
            <person name="Smith T.F."/>
            <person name="Spieth J."/>
            <person name="Stage D.E."/>
            <person name="Stark A."/>
            <person name="Stephan W."/>
            <person name="Strausberg R.L."/>
            <person name="Strempel S."/>
            <person name="Sturgill D."/>
            <person name="Sutton G."/>
            <person name="Sutton G.G."/>
            <person name="Tao W."/>
            <person name="Teichmann S."/>
            <person name="Tobari Y.N."/>
            <person name="Tomimura Y."/>
            <person name="Tsolas J.M."/>
            <person name="Valente V.L."/>
            <person name="Venter E."/>
            <person name="Venter J.C."/>
            <person name="Vicario S."/>
            <person name="Vieira F.G."/>
            <person name="Vilella A.J."/>
            <person name="Villasante A."/>
            <person name="Walenz B."/>
            <person name="Wang J."/>
            <person name="Wasserman M."/>
            <person name="Watts T."/>
            <person name="Wilson D."/>
            <person name="Wilson R.K."/>
            <person name="Wing R.A."/>
            <person name="Wolfner M.F."/>
            <person name="Wong A."/>
            <person name="Wong G.K."/>
            <person name="Wu C.I."/>
            <person name="Wu G."/>
            <person name="Yamamoto D."/>
            <person name="Yang H.P."/>
            <person name="Yang S.P."/>
            <person name="Yorke J.A."/>
            <person name="Yoshida K."/>
            <person name="Zdobnov E."/>
            <person name="Zhang P."/>
            <person name="Zhang Y."/>
            <person name="Zimin A.V."/>
            <person name="Baldwin J."/>
            <person name="Abdouelleil A."/>
            <person name="Abdulkadir J."/>
            <person name="Abebe A."/>
            <person name="Abera B."/>
            <person name="Abreu J."/>
            <person name="Acer S.C."/>
            <person name="Aftuck L."/>
            <person name="Alexander A."/>
            <person name="An P."/>
            <person name="Anderson E."/>
            <person name="Anderson S."/>
            <person name="Arachi H."/>
            <person name="Azer M."/>
            <person name="Bachantsang P."/>
            <person name="Barry A."/>
            <person name="Bayul T."/>
            <person name="Berlin A."/>
            <person name="Bessette D."/>
            <person name="Bloom T."/>
            <person name="Blye J."/>
            <person name="Boguslavskiy L."/>
            <person name="Bonnet C."/>
            <person name="Boukhgalter B."/>
            <person name="Bourzgui I."/>
            <person name="Brown A."/>
            <person name="Cahill P."/>
            <person name="Channer S."/>
            <person name="Cheshatsang Y."/>
            <person name="Chuda L."/>
            <person name="Citroen M."/>
            <person name="Collymore A."/>
            <person name="Cooke P."/>
            <person name="Costello M."/>
            <person name="D'Aco K."/>
            <person name="Daza R."/>
            <person name="De Haan G."/>
            <person name="DeGray S."/>
            <person name="DeMaso C."/>
            <person name="Dhargay N."/>
            <person name="Dooley K."/>
            <person name="Dooley E."/>
            <person name="Doricent M."/>
            <person name="Dorje P."/>
            <person name="Dorjee K."/>
            <person name="Dupes A."/>
            <person name="Elong R."/>
            <person name="Falk J."/>
            <person name="Farina A."/>
            <person name="Faro S."/>
            <person name="Ferguson D."/>
            <person name="Fisher S."/>
            <person name="Foley C.D."/>
            <person name="Franke A."/>
            <person name="Friedrich D."/>
            <person name="Gadbois L."/>
            <person name="Gearin G."/>
            <person name="Gearin C.R."/>
            <person name="Giannoukos G."/>
            <person name="Goode T."/>
            <person name="Graham J."/>
            <person name="Grandbois E."/>
            <person name="Grewal S."/>
            <person name="Gyaltsen K."/>
            <person name="Hafez N."/>
            <person name="Hagos B."/>
            <person name="Hall J."/>
            <person name="Henson C."/>
            <person name="Hollinger A."/>
            <person name="Honan T."/>
            <person name="Huard M.D."/>
            <person name="Hughes L."/>
            <person name="Hurhula B."/>
            <person name="Husby M.E."/>
            <person name="Kamat A."/>
            <person name="Kanga B."/>
            <person name="Kashin S."/>
            <person name="Khazanovich D."/>
            <person name="Kisner P."/>
            <person name="Lance K."/>
            <person name="Lara M."/>
            <person name="Lee W."/>
            <person name="Lennon N."/>
            <person name="Letendre F."/>
            <person name="LeVine R."/>
            <person name="Lipovsky A."/>
            <person name="Liu X."/>
            <person name="Liu J."/>
            <person name="Liu S."/>
            <person name="Lokyitsang T."/>
            <person name="Lokyitsang Y."/>
            <person name="Lubonja R."/>
            <person name="Lui A."/>
            <person name="MacDonald P."/>
            <person name="Magnisalis V."/>
            <person name="Maru K."/>
            <person name="Matthews C."/>
            <person name="McCusker W."/>
            <person name="McDonough S."/>
            <person name="Mehta T."/>
            <person name="Meldrim J."/>
            <person name="Meneus L."/>
            <person name="Mihai O."/>
            <person name="Mihalev A."/>
            <person name="Mihova T."/>
            <person name="Mittelman R."/>
            <person name="Mlenga V."/>
            <person name="Montmayeur A."/>
            <person name="Mulrain L."/>
            <person name="Navidi A."/>
            <person name="Naylor J."/>
            <person name="Negash T."/>
            <person name="Nguyen T."/>
            <person name="Nguyen N."/>
            <person name="Nicol R."/>
            <person name="Norbu C."/>
            <person name="Norbu N."/>
            <person name="Novod N."/>
            <person name="O'Neill B."/>
            <person name="Osman S."/>
            <person name="Markiewicz E."/>
            <person name="Oyono O.L."/>
            <person name="Patti C."/>
            <person name="Phunkhang P."/>
            <person name="Pierre F."/>
            <person name="Priest M."/>
            <person name="Raghuraman S."/>
            <person name="Rege F."/>
            <person name="Reyes R."/>
            <person name="Rise C."/>
            <person name="Rogov P."/>
            <person name="Ross K."/>
            <person name="Ryan E."/>
            <person name="Settipalli S."/>
            <person name="Shea T."/>
            <person name="Sherpa N."/>
            <person name="Shi L."/>
            <person name="Shih D."/>
            <person name="Sparrow T."/>
            <person name="Spaulding J."/>
            <person name="Stalker J."/>
            <person name="Stange-Thomann N."/>
            <person name="Stavropoulos S."/>
            <person name="Stone C."/>
            <person name="Strader C."/>
            <person name="Tesfaye S."/>
            <person name="Thomson T."/>
            <person name="Thoulutsang Y."/>
            <person name="Thoulutsang D."/>
            <person name="Topham K."/>
            <person name="Topping I."/>
            <person name="Tsamla T."/>
            <person name="Vassiliev H."/>
            <person name="Vo A."/>
            <person name="Wangchuk T."/>
            <person name="Wangdi T."/>
            <person name="Weiand M."/>
            <person name="Wilkinson J."/>
            <person name="Wilson A."/>
            <person name="Yadav S."/>
            <person name="Young G."/>
            <person name="Yu Q."/>
            <person name="Zembek L."/>
            <person name="Zhong D."/>
            <person name="Zimmer A."/>
            <person name="Zwirko Z."/>
            <person name="Jaffe D.B."/>
            <person name="Alvarez P."/>
            <person name="Brockman W."/>
            <person name="Butler J."/>
            <person name="Chin C."/>
            <person name="Gnerre S."/>
            <person name="Grabherr M."/>
            <person name="Kleber M."/>
            <person name="Mauceli E."/>
            <person name="MacCallum I."/>
        </authorList>
    </citation>
    <scope>NUCLEOTIDE SEQUENCE [LARGE SCALE GENOMIC DNA]</scope>
    <source>
        <strain evidence="4">Tucson 14024-0371.13</strain>
    </source>
</reference>
<feature type="region of interest" description="Disordered" evidence="1">
    <location>
        <begin position="137"/>
        <end position="161"/>
    </location>
</feature>
<dbReference type="STRING" id="7217.A0A0P9BWM9"/>
<organism evidence="3 4">
    <name type="scientific">Drosophila ananassae</name>
    <name type="common">Fruit fly</name>
    <dbReference type="NCBI Taxonomy" id="7217"/>
    <lineage>
        <taxon>Eukaryota</taxon>
        <taxon>Metazoa</taxon>
        <taxon>Ecdysozoa</taxon>
        <taxon>Arthropoda</taxon>
        <taxon>Hexapoda</taxon>
        <taxon>Insecta</taxon>
        <taxon>Pterygota</taxon>
        <taxon>Neoptera</taxon>
        <taxon>Endopterygota</taxon>
        <taxon>Diptera</taxon>
        <taxon>Brachycera</taxon>
        <taxon>Muscomorpha</taxon>
        <taxon>Ephydroidea</taxon>
        <taxon>Drosophilidae</taxon>
        <taxon>Drosophila</taxon>
        <taxon>Sophophora</taxon>
    </lineage>
</organism>
<dbReference type="Proteomes" id="UP000007801">
    <property type="component" value="Unassembled WGS sequence"/>
</dbReference>
<keyword evidence="2" id="KW-0732">Signal</keyword>
<proteinExistence type="predicted"/>
<feature type="compositionally biased region" description="Basic residues" evidence="1">
    <location>
        <begin position="195"/>
        <end position="212"/>
    </location>
</feature>
<dbReference type="PROSITE" id="PS51257">
    <property type="entry name" value="PROKAR_LIPOPROTEIN"/>
    <property type="match status" value="1"/>
</dbReference>
<evidence type="ECO:0000256" key="1">
    <source>
        <dbReference type="SAM" id="MobiDB-lite"/>
    </source>
</evidence>
<dbReference type="KEGG" id="dan:6495051"/>
<dbReference type="InParanoid" id="A0A0P9BWM9"/>
<evidence type="ECO:0008006" key="5">
    <source>
        <dbReference type="Google" id="ProtNLM"/>
    </source>
</evidence>
<feature type="chain" id="PRO_5006155655" description="DUF4766 domain-containing protein" evidence="2">
    <location>
        <begin position="25"/>
        <end position="212"/>
    </location>
</feature>
<dbReference type="GeneID" id="6495051"/>
<accession>A0A0P9BWM9</accession>
<sequence>MKLFGNVALCLVILTVSCFAGTEARRLALRPLSTWELRDALDESGIGADTPAGKSVVSGLTGLGGLALGVVKGIGGSILFDVVTSNVTIDYLTSLLNSTSSSSTSSSSGTAQEICFNSRSVDGDIINGRSNDEVYDDIEPSGEWRQSTTSVATGATGTTTSGSSGITCIVLGSKGSRRRRQLYIRSGTLRSESPRRRRSHRQSHRRFRRSRR</sequence>